<dbReference type="GO" id="GO:0003700">
    <property type="term" value="F:DNA-binding transcription factor activity"/>
    <property type="evidence" value="ECO:0007669"/>
    <property type="project" value="TreeGrafter"/>
</dbReference>
<dbReference type="Pfam" id="PF22995">
    <property type="entry name" value="C2CH-3rd_BIRD-IDD"/>
    <property type="match status" value="1"/>
</dbReference>
<feature type="region of interest" description="Disordered" evidence="9">
    <location>
        <begin position="1"/>
        <end position="57"/>
    </location>
</feature>
<dbReference type="InterPro" id="IPR055186">
    <property type="entry name" value="C2H2-2nd_BIRD-IDD"/>
</dbReference>
<keyword evidence="1" id="KW-0479">Metal-binding</keyword>
<feature type="domain" description="C2H2-type" evidence="10">
    <location>
        <begin position="73"/>
        <end position="95"/>
    </location>
</feature>
<dbReference type="PANTHER" id="PTHR10593">
    <property type="entry name" value="SERINE/THREONINE-PROTEIN KINASE RIO"/>
    <property type="match status" value="1"/>
</dbReference>
<dbReference type="Proteomes" id="UP000325081">
    <property type="component" value="Unassembled WGS sequence"/>
</dbReference>
<sequence>MAESQSSSPPLTSHPASNSSLTVDDHKIQPNPDHRPSENALPAKRKRNLPGNPDPDAEVIALSPKTLLATNRFVCEICNKGFQRDQNLQLHRRGHNLPWKLRQRSGGEAARKRVYVCPEPTCAHHDPARALGDLTGIKKHFCRKHGEKSFKCERCSKTYAVRSDWKAHMKTCGTREYPCDCGTLFSRRDSFITHRAFCDALAQSSLSRPPPPVAGDSEAPAEVPPAEAASSPPLPPLTPQTEVLSPVLSVHSSAAELPENPTAHLQEPAALTPSIAPAITSSSSGSPFFSTALNPSTSEPPDPSQGPPFGPNQFCPLSGPTSDPISLSLSPSFYGPPSFFQPTAQNHHHPIHPHYVLGPQPALSATALLQKAAQMGSKSSGSSSFLRGLGLGPPSPSGPNHGSSISKMESSLMVSGLGLGLNSGGSSGLNDLMMGPSIFGEKPPTLDFLGLGMAGDEQAQPVGLSTFLGNMGNDGSFGGTWGDESSDRKPSL</sequence>
<keyword evidence="2" id="KW-0677">Repeat</keyword>
<keyword evidence="12" id="KW-1185">Reference proteome</keyword>
<feature type="region of interest" description="Disordered" evidence="9">
    <location>
        <begin position="205"/>
        <end position="241"/>
    </location>
</feature>
<dbReference type="GO" id="GO:0003677">
    <property type="term" value="F:DNA binding"/>
    <property type="evidence" value="ECO:0007669"/>
    <property type="project" value="UniProtKB-KW"/>
</dbReference>
<feature type="compositionally biased region" description="Low complexity" evidence="9">
    <location>
        <begin position="218"/>
        <end position="231"/>
    </location>
</feature>
<dbReference type="PROSITE" id="PS50157">
    <property type="entry name" value="ZINC_FINGER_C2H2_2"/>
    <property type="match status" value="2"/>
</dbReference>
<accession>A0A5A7QRU4</accession>
<dbReference type="Pfam" id="PF22992">
    <property type="entry name" value="C2CH-4th_BIRD-IDD"/>
    <property type="match status" value="1"/>
</dbReference>
<feature type="domain" description="C2H2-type" evidence="10">
    <location>
        <begin position="150"/>
        <end position="178"/>
    </location>
</feature>
<evidence type="ECO:0000313" key="12">
    <source>
        <dbReference type="Proteomes" id="UP000325081"/>
    </source>
</evidence>
<keyword evidence="5" id="KW-0805">Transcription regulation</keyword>
<dbReference type="OrthoDB" id="6354171at2759"/>
<feature type="compositionally biased region" description="Low complexity" evidence="9">
    <location>
        <begin position="379"/>
        <end position="388"/>
    </location>
</feature>
<protein>
    <submittedName>
        <fullName evidence="11">Zinc finger protein</fullName>
    </submittedName>
</protein>
<proteinExistence type="predicted"/>
<reference evidence="12" key="1">
    <citation type="journal article" date="2019" name="Curr. Biol.">
        <title>Genome Sequence of Striga asiatica Provides Insight into the Evolution of Plant Parasitism.</title>
        <authorList>
            <person name="Yoshida S."/>
            <person name="Kim S."/>
            <person name="Wafula E.K."/>
            <person name="Tanskanen J."/>
            <person name="Kim Y.M."/>
            <person name="Honaas L."/>
            <person name="Yang Z."/>
            <person name="Spallek T."/>
            <person name="Conn C.E."/>
            <person name="Ichihashi Y."/>
            <person name="Cheong K."/>
            <person name="Cui S."/>
            <person name="Der J.P."/>
            <person name="Gundlach H."/>
            <person name="Jiao Y."/>
            <person name="Hori C."/>
            <person name="Ishida J.K."/>
            <person name="Kasahara H."/>
            <person name="Kiba T."/>
            <person name="Kim M.S."/>
            <person name="Koo N."/>
            <person name="Laohavisit A."/>
            <person name="Lee Y.H."/>
            <person name="Lumba S."/>
            <person name="McCourt P."/>
            <person name="Mortimer J.C."/>
            <person name="Mutuku J.M."/>
            <person name="Nomura T."/>
            <person name="Sasaki-Sekimoto Y."/>
            <person name="Seto Y."/>
            <person name="Wang Y."/>
            <person name="Wakatake T."/>
            <person name="Sakakibara H."/>
            <person name="Demura T."/>
            <person name="Yamaguchi S."/>
            <person name="Yoneyama K."/>
            <person name="Manabe R.I."/>
            <person name="Nelson D.C."/>
            <person name="Schulman A.H."/>
            <person name="Timko M.P."/>
            <person name="dePamphilis C.W."/>
            <person name="Choi D."/>
            <person name="Shirasu K."/>
        </authorList>
    </citation>
    <scope>NUCLEOTIDE SEQUENCE [LARGE SCALE GENOMIC DNA]</scope>
    <source>
        <strain evidence="12">cv. UVA1</strain>
    </source>
</reference>
<dbReference type="InterPro" id="IPR055185">
    <property type="entry name" value="C2CH-4th_BIRD-IDD"/>
</dbReference>
<dbReference type="FunFam" id="3.30.160.60:FF:000131">
    <property type="entry name" value="protein indeterminate-domain 5, chloroplastic-like"/>
    <property type="match status" value="1"/>
</dbReference>
<evidence type="ECO:0000256" key="9">
    <source>
        <dbReference type="SAM" id="MobiDB-lite"/>
    </source>
</evidence>
<keyword evidence="7" id="KW-0804">Transcription</keyword>
<feature type="compositionally biased region" description="Low complexity" evidence="9">
    <location>
        <begin position="282"/>
        <end position="292"/>
    </location>
</feature>
<evidence type="ECO:0000256" key="3">
    <source>
        <dbReference type="ARBA" id="ARBA00022771"/>
    </source>
</evidence>
<dbReference type="FunFam" id="3.30.160.60:FF:000554">
    <property type="entry name" value="protein indeterminate-domain 12-like"/>
    <property type="match status" value="1"/>
</dbReference>
<comment type="caution">
    <text evidence="11">The sequence shown here is derived from an EMBL/GenBank/DDBJ whole genome shotgun (WGS) entry which is preliminary data.</text>
</comment>
<dbReference type="SMART" id="SM00355">
    <property type="entry name" value="ZnF_C2H2"/>
    <property type="match status" value="3"/>
</dbReference>
<dbReference type="Pfam" id="PF22996">
    <property type="entry name" value="C2H2-2nd_BIRD-IDD"/>
    <property type="match status" value="1"/>
</dbReference>
<dbReference type="GO" id="GO:0005634">
    <property type="term" value="C:nucleus"/>
    <property type="evidence" value="ECO:0007669"/>
    <property type="project" value="TreeGrafter"/>
</dbReference>
<dbReference type="InterPro" id="IPR036236">
    <property type="entry name" value="Znf_C2H2_sf"/>
</dbReference>
<dbReference type="GO" id="GO:0008270">
    <property type="term" value="F:zinc ion binding"/>
    <property type="evidence" value="ECO:0007669"/>
    <property type="project" value="UniProtKB-KW"/>
</dbReference>
<organism evidence="11 12">
    <name type="scientific">Striga asiatica</name>
    <name type="common">Asiatic witchweed</name>
    <name type="synonym">Buchnera asiatica</name>
    <dbReference type="NCBI Taxonomy" id="4170"/>
    <lineage>
        <taxon>Eukaryota</taxon>
        <taxon>Viridiplantae</taxon>
        <taxon>Streptophyta</taxon>
        <taxon>Embryophyta</taxon>
        <taxon>Tracheophyta</taxon>
        <taxon>Spermatophyta</taxon>
        <taxon>Magnoliopsida</taxon>
        <taxon>eudicotyledons</taxon>
        <taxon>Gunneridae</taxon>
        <taxon>Pentapetalae</taxon>
        <taxon>asterids</taxon>
        <taxon>lamiids</taxon>
        <taxon>Lamiales</taxon>
        <taxon>Orobanchaceae</taxon>
        <taxon>Buchnereae</taxon>
        <taxon>Striga</taxon>
    </lineage>
</organism>
<feature type="region of interest" description="Disordered" evidence="9">
    <location>
        <begin position="379"/>
        <end position="406"/>
    </location>
</feature>
<evidence type="ECO:0000256" key="2">
    <source>
        <dbReference type="ARBA" id="ARBA00022737"/>
    </source>
</evidence>
<dbReference type="InterPro" id="IPR031140">
    <property type="entry name" value="IDD1-16"/>
</dbReference>
<dbReference type="Gene3D" id="3.30.160.60">
    <property type="entry name" value="Classic Zinc Finger"/>
    <property type="match status" value="2"/>
</dbReference>
<feature type="compositionally biased region" description="Basic and acidic residues" evidence="9">
    <location>
        <begin position="23"/>
        <end position="37"/>
    </location>
</feature>
<evidence type="ECO:0000256" key="6">
    <source>
        <dbReference type="ARBA" id="ARBA00023125"/>
    </source>
</evidence>
<evidence type="ECO:0000256" key="4">
    <source>
        <dbReference type="ARBA" id="ARBA00022833"/>
    </source>
</evidence>
<gene>
    <name evidence="11" type="ORF">STAS_25079</name>
</gene>
<keyword evidence="6" id="KW-0238">DNA-binding</keyword>
<dbReference type="InterPro" id="IPR055187">
    <property type="entry name" value="C2CH-3rd_BIRD-IDD"/>
</dbReference>
<evidence type="ECO:0000259" key="10">
    <source>
        <dbReference type="PROSITE" id="PS50157"/>
    </source>
</evidence>
<evidence type="ECO:0000256" key="8">
    <source>
        <dbReference type="PROSITE-ProRule" id="PRU00042"/>
    </source>
</evidence>
<dbReference type="PROSITE" id="PS00028">
    <property type="entry name" value="ZINC_FINGER_C2H2_1"/>
    <property type="match status" value="1"/>
</dbReference>
<feature type="region of interest" description="Disordered" evidence="9">
    <location>
        <begin position="282"/>
        <end position="321"/>
    </location>
</feature>
<dbReference type="SUPFAM" id="SSF57667">
    <property type="entry name" value="beta-beta-alpha zinc fingers"/>
    <property type="match status" value="1"/>
</dbReference>
<keyword evidence="4" id="KW-0862">Zinc</keyword>
<feature type="compositionally biased region" description="Polar residues" evidence="9">
    <location>
        <begin position="1"/>
        <end position="22"/>
    </location>
</feature>
<evidence type="ECO:0000313" key="11">
    <source>
        <dbReference type="EMBL" id="GER47940.1"/>
    </source>
</evidence>
<evidence type="ECO:0000256" key="5">
    <source>
        <dbReference type="ARBA" id="ARBA00023015"/>
    </source>
</evidence>
<dbReference type="AlphaFoldDB" id="A0A5A7QRU4"/>
<dbReference type="EMBL" id="BKCP01008070">
    <property type="protein sequence ID" value="GER47940.1"/>
    <property type="molecule type" value="Genomic_DNA"/>
</dbReference>
<keyword evidence="3 8" id="KW-0863">Zinc-finger</keyword>
<dbReference type="Pfam" id="PF12874">
    <property type="entry name" value="zf-met"/>
    <property type="match status" value="1"/>
</dbReference>
<name>A0A5A7QRU4_STRAF</name>
<evidence type="ECO:0000256" key="1">
    <source>
        <dbReference type="ARBA" id="ARBA00022723"/>
    </source>
</evidence>
<feature type="compositionally biased region" description="Pro residues" evidence="9">
    <location>
        <begin position="298"/>
        <end position="310"/>
    </location>
</feature>
<dbReference type="InterPro" id="IPR013087">
    <property type="entry name" value="Znf_C2H2_type"/>
</dbReference>
<evidence type="ECO:0000256" key="7">
    <source>
        <dbReference type="ARBA" id="ARBA00023163"/>
    </source>
</evidence>
<dbReference type="PANTHER" id="PTHR10593:SF246">
    <property type="entry name" value="PROTEIN INDETERMINATE-DOMAIN 2-LIKE ISOFORM X1"/>
    <property type="match status" value="1"/>
</dbReference>